<feature type="region of interest" description="Disordered" evidence="1">
    <location>
        <begin position="28"/>
        <end position="69"/>
    </location>
</feature>
<organism evidence="3 4">
    <name type="scientific">Hyaloscypha bicolor E</name>
    <dbReference type="NCBI Taxonomy" id="1095630"/>
    <lineage>
        <taxon>Eukaryota</taxon>
        <taxon>Fungi</taxon>
        <taxon>Dikarya</taxon>
        <taxon>Ascomycota</taxon>
        <taxon>Pezizomycotina</taxon>
        <taxon>Leotiomycetes</taxon>
        <taxon>Helotiales</taxon>
        <taxon>Hyaloscyphaceae</taxon>
        <taxon>Hyaloscypha</taxon>
        <taxon>Hyaloscypha bicolor</taxon>
    </lineage>
</organism>
<dbReference type="RefSeq" id="XP_024732681.1">
    <property type="nucleotide sequence ID" value="XM_024887187.1"/>
</dbReference>
<name>A0A2J6SYD8_9HELO</name>
<keyword evidence="2" id="KW-1133">Transmembrane helix</keyword>
<dbReference type="EMBL" id="KZ613854">
    <property type="protein sequence ID" value="PMD55777.1"/>
    <property type="molecule type" value="Genomic_DNA"/>
</dbReference>
<dbReference type="GeneID" id="36595263"/>
<feature type="transmembrane region" description="Helical" evidence="2">
    <location>
        <begin position="242"/>
        <end position="260"/>
    </location>
</feature>
<evidence type="ECO:0000256" key="1">
    <source>
        <dbReference type="SAM" id="MobiDB-lite"/>
    </source>
</evidence>
<dbReference type="PANTHER" id="PTHR42069:SF1">
    <property type="entry name" value="MARVEL DOMAIN-CONTAINING PROTEIN"/>
    <property type="match status" value="1"/>
</dbReference>
<dbReference type="PANTHER" id="PTHR42069">
    <property type="entry name" value="HYPHAL ANASTAMOSIS-8 PROTEIN"/>
    <property type="match status" value="1"/>
</dbReference>
<keyword evidence="2" id="KW-0812">Transmembrane</keyword>
<dbReference type="InParanoid" id="A0A2J6SYD8"/>
<dbReference type="AlphaFoldDB" id="A0A2J6SYD8"/>
<dbReference type="OrthoDB" id="3511277at2759"/>
<evidence type="ECO:0000313" key="3">
    <source>
        <dbReference type="EMBL" id="PMD55777.1"/>
    </source>
</evidence>
<evidence type="ECO:0008006" key="5">
    <source>
        <dbReference type="Google" id="ProtNLM"/>
    </source>
</evidence>
<evidence type="ECO:0000313" key="4">
    <source>
        <dbReference type="Proteomes" id="UP000235371"/>
    </source>
</evidence>
<protein>
    <recommendedName>
        <fullName evidence="5">MARVEL domain-containing protein</fullName>
    </recommendedName>
</protein>
<proteinExistence type="predicted"/>
<keyword evidence="4" id="KW-1185">Reference proteome</keyword>
<feature type="transmembrane region" description="Helical" evidence="2">
    <location>
        <begin position="170"/>
        <end position="192"/>
    </location>
</feature>
<feature type="transmembrane region" description="Helical" evidence="2">
    <location>
        <begin position="86"/>
        <end position="110"/>
    </location>
</feature>
<feature type="transmembrane region" description="Helical" evidence="2">
    <location>
        <begin position="136"/>
        <end position="158"/>
    </location>
</feature>
<keyword evidence="2" id="KW-0472">Membrane</keyword>
<evidence type="ECO:0000256" key="2">
    <source>
        <dbReference type="SAM" id="Phobius"/>
    </source>
</evidence>
<accession>A0A2J6SYD8</accession>
<dbReference type="Proteomes" id="UP000235371">
    <property type="component" value="Unassembled WGS sequence"/>
</dbReference>
<sequence length="270" mass="29782">MSSHTESALQESVVPVPAAYSRQVSFGYSKAPPNEINDPNVYVKRDVHSSSAETNSLKEKDEEQEQEESTGKMQKSVLIFIQDYQIYIRVLAILIMLVSFSLILTAVIMFGKAQNKPGHPLDNVPKPATITDHPCIVFSGVAALNLVLSIVVFSLSCISSKFRKSRNAINAVFAILSAIGFASSMGACFFLNKQTSLENDLWKWSCGNHKKGIASDVLDFGLVCHVVSYGWKFGLVQASLELLTFIISIVAFVILKYAYFARYGSFGKIF</sequence>
<gene>
    <name evidence="3" type="ORF">K444DRAFT_666453</name>
</gene>
<reference evidence="3 4" key="1">
    <citation type="submission" date="2016-04" db="EMBL/GenBank/DDBJ databases">
        <title>A degradative enzymes factory behind the ericoid mycorrhizal symbiosis.</title>
        <authorList>
            <consortium name="DOE Joint Genome Institute"/>
            <person name="Martino E."/>
            <person name="Morin E."/>
            <person name="Grelet G."/>
            <person name="Kuo A."/>
            <person name="Kohler A."/>
            <person name="Daghino S."/>
            <person name="Barry K."/>
            <person name="Choi C."/>
            <person name="Cichocki N."/>
            <person name="Clum A."/>
            <person name="Copeland A."/>
            <person name="Hainaut M."/>
            <person name="Haridas S."/>
            <person name="Labutti K."/>
            <person name="Lindquist E."/>
            <person name="Lipzen A."/>
            <person name="Khouja H.-R."/>
            <person name="Murat C."/>
            <person name="Ohm R."/>
            <person name="Olson A."/>
            <person name="Spatafora J."/>
            <person name="Veneault-Fourrey C."/>
            <person name="Henrissat B."/>
            <person name="Grigoriev I."/>
            <person name="Martin F."/>
            <person name="Perotto S."/>
        </authorList>
    </citation>
    <scope>NUCLEOTIDE SEQUENCE [LARGE SCALE GENOMIC DNA]</scope>
    <source>
        <strain evidence="3 4">E</strain>
    </source>
</reference>